<protein>
    <submittedName>
        <fullName evidence="1">Uncharacterized protein</fullName>
    </submittedName>
</protein>
<organism evidence="1 2">
    <name type="scientific">Amycolatopsis rubida</name>
    <dbReference type="NCBI Taxonomy" id="112413"/>
    <lineage>
        <taxon>Bacteria</taxon>
        <taxon>Bacillati</taxon>
        <taxon>Actinomycetota</taxon>
        <taxon>Actinomycetes</taxon>
        <taxon>Pseudonocardiales</taxon>
        <taxon>Pseudonocardiaceae</taxon>
        <taxon>Amycolatopsis</taxon>
    </lineage>
</organism>
<accession>A0A1I6AHF6</accession>
<sequence length="380" mass="41994">MTLLTDDRHILVGDIPNWLTSMISRCPTPDTDTAATDWAHTAQHWIHCWAAAAGRPVPTMYEALDRFVATMRAEGDLSENQIAQVCHAVDPGRAPSLAEGIGAATERFLWRVRPWILLWISFAHWTVSWCTHRQRGHLLFLARDMLTTYLTARRLHQKTPSGLDIRLAHASRSDHGTLSDVLGLRTGEQYRPGRVALVDSGCYGTVMSRLAGQLDPAAVPEDEAACLFFFSRNPRIFGYLNYLLSPSILELDVAGTDVADFVIYAGDVLEAMPKPYRVVRSNGVLTTELQDLLTFCLGMAVLKEVDDFSVAGPPVTVPQAQRRALELYAAYAHAGRSRMLADSLLFHAPAPQQLPDSYGFASLDYQSFPPQNEIFGSAPG</sequence>
<dbReference type="RefSeq" id="WP_093576774.1">
    <property type="nucleotide sequence ID" value="NZ_FOWC01000019.1"/>
</dbReference>
<gene>
    <name evidence="1" type="ORF">SAMN05421854_11919</name>
</gene>
<dbReference type="OrthoDB" id="3633834at2"/>
<dbReference type="STRING" id="112413.SAMN05421854_11919"/>
<evidence type="ECO:0000313" key="2">
    <source>
        <dbReference type="Proteomes" id="UP000199137"/>
    </source>
</evidence>
<dbReference type="EMBL" id="FOWC01000019">
    <property type="protein sequence ID" value="SFQ68174.1"/>
    <property type="molecule type" value="Genomic_DNA"/>
</dbReference>
<dbReference type="AlphaFoldDB" id="A0A1I6AHF6"/>
<reference evidence="1 2" key="1">
    <citation type="submission" date="2016-10" db="EMBL/GenBank/DDBJ databases">
        <authorList>
            <person name="de Groot N.N."/>
        </authorList>
    </citation>
    <scope>NUCLEOTIDE SEQUENCE [LARGE SCALE GENOMIC DNA]</scope>
    <source>
        <strain evidence="1 2">DSM 44637</strain>
    </source>
</reference>
<proteinExistence type="predicted"/>
<name>A0A1I6AHF6_9PSEU</name>
<dbReference type="Proteomes" id="UP000199137">
    <property type="component" value="Unassembled WGS sequence"/>
</dbReference>
<evidence type="ECO:0000313" key="1">
    <source>
        <dbReference type="EMBL" id="SFQ68174.1"/>
    </source>
</evidence>